<organism evidence="1 2">
    <name type="scientific">Clonorchis sinensis</name>
    <name type="common">Chinese liver fluke</name>
    <dbReference type="NCBI Taxonomy" id="79923"/>
    <lineage>
        <taxon>Eukaryota</taxon>
        <taxon>Metazoa</taxon>
        <taxon>Spiralia</taxon>
        <taxon>Lophotrochozoa</taxon>
        <taxon>Platyhelminthes</taxon>
        <taxon>Trematoda</taxon>
        <taxon>Digenea</taxon>
        <taxon>Opisthorchiida</taxon>
        <taxon>Opisthorchiata</taxon>
        <taxon>Opisthorchiidae</taxon>
        <taxon>Clonorchis</taxon>
    </lineage>
</organism>
<sequence length="102" mass="11472">MVGGSHWPTDHAPFGLRPSYNNRSGSAQIVRAVSPMCGCPVIQPPMTGKSVSDACQPTKLDFNMHLSRRLITKHLTQLSQDQTLNAPIYWQLPDAECIRRWR</sequence>
<keyword evidence="2" id="KW-1185">Reference proteome</keyword>
<evidence type="ECO:0000313" key="1">
    <source>
        <dbReference type="EMBL" id="KAG5454034.1"/>
    </source>
</evidence>
<protein>
    <submittedName>
        <fullName evidence="1">Uncharacterized protein</fullName>
    </submittedName>
</protein>
<reference evidence="1 2" key="2">
    <citation type="journal article" date="2021" name="Genomics">
        <title>High-quality reference genome for Clonorchis sinensis.</title>
        <authorList>
            <person name="Young N.D."/>
            <person name="Stroehlein A.J."/>
            <person name="Kinkar L."/>
            <person name="Wang T."/>
            <person name="Sohn W.M."/>
            <person name="Chang B.C.H."/>
            <person name="Kaur P."/>
            <person name="Weisz D."/>
            <person name="Dudchenko O."/>
            <person name="Aiden E.L."/>
            <person name="Korhonen P.K."/>
            <person name="Gasser R.B."/>
        </authorList>
    </citation>
    <scope>NUCLEOTIDE SEQUENCE [LARGE SCALE GENOMIC DNA]</scope>
    <source>
        <strain evidence="1">Cs-k2</strain>
    </source>
</reference>
<proteinExistence type="predicted"/>
<name>A0A419PM61_CLOSI</name>
<dbReference type="EMBL" id="NIRI02000010">
    <property type="protein sequence ID" value="KAG5454034.1"/>
    <property type="molecule type" value="Genomic_DNA"/>
</dbReference>
<gene>
    <name evidence="1" type="ORF">CSKR_102051</name>
</gene>
<reference evidence="1 2" key="1">
    <citation type="journal article" date="2018" name="Biotechnol. Adv.">
        <title>Improved genomic resources and new bioinformatic workflow for the carcinogenic parasite Clonorchis sinensis: Biotechnological implications.</title>
        <authorList>
            <person name="Wang D."/>
            <person name="Korhonen P.K."/>
            <person name="Gasser R.B."/>
            <person name="Young N.D."/>
        </authorList>
    </citation>
    <scope>NUCLEOTIDE SEQUENCE [LARGE SCALE GENOMIC DNA]</scope>
    <source>
        <strain evidence="1">Cs-k2</strain>
    </source>
</reference>
<dbReference type="InParanoid" id="A0A419PM61"/>
<dbReference type="AlphaFoldDB" id="A0A419PM61"/>
<accession>A0A419PM61</accession>
<evidence type="ECO:0000313" key="2">
    <source>
        <dbReference type="Proteomes" id="UP000286415"/>
    </source>
</evidence>
<comment type="caution">
    <text evidence="1">The sequence shown here is derived from an EMBL/GenBank/DDBJ whole genome shotgun (WGS) entry which is preliminary data.</text>
</comment>
<dbReference type="Proteomes" id="UP000286415">
    <property type="component" value="Unassembled WGS sequence"/>
</dbReference>